<sequence length="706" mass="80282">MGKPIGKNKKKSTGSKGDDAGGKHARSGEHQLPGPRDFDADDNVFIEMSRELKEEGSKLFQRRDYRGAVTTYEKAVKLLPRGHADIAPLRSYLATCYMQMEPADYHHAIEQCNMALEVSPKYSKALLKRARCYEALNRLEFAAGDVDVILRWEPNNVTALELSERVRKELESRGIKLGDRSAVPVPEPVLVKEKEKPRKKKSHKAEDKAVVKVESLADDVKEETEKAVVEEESKNEVKVESLKVKLVLGEDIRFAQMPRNCSLLQLREIVRNRFPSTSAVLVKYKDKEGDLVTITTTEELRWAEESGEPQGSLRLYIAEVSPEQDPLFLSLLENIKKGSDVTLSSSQNGVYDNGSVRSSGEKETSCIEDWIVQFAQLFKNHVGFNSDAYLDLHEIGMKLYSEAIEDAVTSEDAQEIFDIAEHKFQELAALALFNWGNVHMSRARKRLVLSEDASQESILEQAKVAYEWAQQEYIKAGKQYEEAVKIKPDFYEGFLAHAQQQFEQAKLSWYYAMGSKIDLDGWPTSEVMELFNKAEDNMEKGTQMWEEIEEQRLKDLSKPNKEKLLLEKMGLSDLFKGLSTDEAAEQASNMQSQINLLWGTMLYQRSVVEFKLGIPVWEECLMESVEKFKLAGATPTDLAVMIKNHCSNETAQEGLGFKIDEIVQAWNEMYDAQRWASGVPSFRLEPLFRSNNDENKISSFSFLRDR</sequence>
<evidence type="ECO:0000256" key="3">
    <source>
        <dbReference type="PROSITE-ProRule" id="PRU00339"/>
    </source>
</evidence>
<evidence type="ECO:0000256" key="1">
    <source>
        <dbReference type="ARBA" id="ARBA00022737"/>
    </source>
</evidence>
<keyword evidence="1" id="KW-0677">Repeat</keyword>
<dbReference type="Gene3D" id="3.10.20.90">
    <property type="entry name" value="Phosphatidylinositol 3-kinase Catalytic Subunit, Chain A, domain 1"/>
    <property type="match status" value="1"/>
</dbReference>
<dbReference type="AlphaFoldDB" id="A0A843WVN3"/>
<name>A0A843WVN3_COLES</name>
<feature type="domain" description="PB1" evidence="5">
    <location>
        <begin position="241"/>
        <end position="320"/>
    </location>
</feature>
<keyword evidence="7" id="KW-1185">Reference proteome</keyword>
<dbReference type="Proteomes" id="UP000652761">
    <property type="component" value="Unassembled WGS sequence"/>
</dbReference>
<reference evidence="6" key="1">
    <citation type="submission" date="2017-07" db="EMBL/GenBank/DDBJ databases">
        <title>Taro Niue Genome Assembly and Annotation.</title>
        <authorList>
            <person name="Atibalentja N."/>
            <person name="Keating K."/>
            <person name="Fields C.J."/>
        </authorList>
    </citation>
    <scope>NUCLEOTIDE SEQUENCE</scope>
    <source>
        <strain evidence="6">Niue_2</strain>
        <tissue evidence="6">Leaf</tissue>
    </source>
</reference>
<gene>
    <name evidence="6" type="ORF">Taro_040833</name>
</gene>
<feature type="compositionally biased region" description="Basic and acidic residues" evidence="4">
    <location>
        <begin position="16"/>
        <end position="29"/>
    </location>
</feature>
<feature type="region of interest" description="Disordered" evidence="4">
    <location>
        <begin position="1"/>
        <end position="40"/>
    </location>
</feature>
<dbReference type="InterPro" id="IPR019734">
    <property type="entry name" value="TPR_rpt"/>
</dbReference>
<dbReference type="Gene3D" id="1.25.40.10">
    <property type="entry name" value="Tetratricopeptide repeat domain"/>
    <property type="match status" value="1"/>
</dbReference>
<dbReference type="OrthoDB" id="2942533at2759"/>
<feature type="repeat" description="TPR" evidence="3">
    <location>
        <begin position="49"/>
        <end position="82"/>
    </location>
</feature>
<dbReference type="EMBL" id="NMUH01004005">
    <property type="protein sequence ID" value="MQM07984.1"/>
    <property type="molecule type" value="Genomic_DNA"/>
</dbReference>
<dbReference type="InterPro" id="IPR053793">
    <property type="entry name" value="PB1-like"/>
</dbReference>
<dbReference type="Pfam" id="PF00564">
    <property type="entry name" value="PB1"/>
    <property type="match status" value="1"/>
</dbReference>
<dbReference type="SMART" id="SM00666">
    <property type="entry name" value="PB1"/>
    <property type="match status" value="1"/>
</dbReference>
<evidence type="ECO:0000256" key="2">
    <source>
        <dbReference type="ARBA" id="ARBA00022803"/>
    </source>
</evidence>
<dbReference type="PROSITE" id="PS51745">
    <property type="entry name" value="PB1"/>
    <property type="match status" value="1"/>
</dbReference>
<dbReference type="PANTHER" id="PTHR46183:SF4">
    <property type="entry name" value="PROTEIN PHOX4"/>
    <property type="match status" value="1"/>
</dbReference>
<organism evidence="6 7">
    <name type="scientific">Colocasia esculenta</name>
    <name type="common">Wild taro</name>
    <name type="synonym">Arum esculentum</name>
    <dbReference type="NCBI Taxonomy" id="4460"/>
    <lineage>
        <taxon>Eukaryota</taxon>
        <taxon>Viridiplantae</taxon>
        <taxon>Streptophyta</taxon>
        <taxon>Embryophyta</taxon>
        <taxon>Tracheophyta</taxon>
        <taxon>Spermatophyta</taxon>
        <taxon>Magnoliopsida</taxon>
        <taxon>Liliopsida</taxon>
        <taxon>Araceae</taxon>
        <taxon>Aroideae</taxon>
        <taxon>Colocasieae</taxon>
        <taxon>Colocasia</taxon>
    </lineage>
</organism>
<dbReference type="PANTHER" id="PTHR46183">
    <property type="entry name" value="PROTEIN CLMP1"/>
    <property type="match status" value="1"/>
</dbReference>
<evidence type="ECO:0000313" key="6">
    <source>
        <dbReference type="EMBL" id="MQM07984.1"/>
    </source>
</evidence>
<dbReference type="SUPFAM" id="SSF54277">
    <property type="entry name" value="CAD &amp; PB1 domains"/>
    <property type="match status" value="1"/>
</dbReference>
<dbReference type="SMART" id="SM00028">
    <property type="entry name" value="TPR"/>
    <property type="match status" value="3"/>
</dbReference>
<proteinExistence type="predicted"/>
<dbReference type="CDD" id="cd05992">
    <property type="entry name" value="PB1"/>
    <property type="match status" value="1"/>
</dbReference>
<keyword evidence="2 3" id="KW-0802">TPR repeat</keyword>
<dbReference type="PROSITE" id="PS50005">
    <property type="entry name" value="TPR"/>
    <property type="match status" value="1"/>
</dbReference>
<evidence type="ECO:0000313" key="7">
    <source>
        <dbReference type="Proteomes" id="UP000652761"/>
    </source>
</evidence>
<evidence type="ECO:0000256" key="4">
    <source>
        <dbReference type="SAM" id="MobiDB-lite"/>
    </source>
</evidence>
<comment type="caution">
    <text evidence="6">The sequence shown here is derived from an EMBL/GenBank/DDBJ whole genome shotgun (WGS) entry which is preliminary data.</text>
</comment>
<protein>
    <recommendedName>
        <fullName evidence="5">PB1 domain-containing protein</fullName>
    </recommendedName>
</protein>
<feature type="compositionally biased region" description="Basic residues" evidence="4">
    <location>
        <begin position="1"/>
        <end position="13"/>
    </location>
</feature>
<accession>A0A843WVN3</accession>
<dbReference type="InterPro" id="IPR044517">
    <property type="entry name" value="PHOX1-4"/>
</dbReference>
<dbReference type="InterPro" id="IPR011990">
    <property type="entry name" value="TPR-like_helical_dom_sf"/>
</dbReference>
<evidence type="ECO:0000259" key="5">
    <source>
        <dbReference type="PROSITE" id="PS51745"/>
    </source>
</evidence>
<dbReference type="SUPFAM" id="SSF48452">
    <property type="entry name" value="TPR-like"/>
    <property type="match status" value="1"/>
</dbReference>
<dbReference type="InterPro" id="IPR000270">
    <property type="entry name" value="PB1_dom"/>
</dbReference>